<evidence type="ECO:0000313" key="3">
    <source>
        <dbReference type="Proteomes" id="UP000824010"/>
    </source>
</evidence>
<sequence>MKPRAVSMKGGVDTGGVVSHQRQGNKMHKIYKAVLCVGLPIILSACATKSAVDESPTANNLVVGFSKYKYGAGGSECAVYVPDNGTAPVCKEALDNMEGITSLILHQWQGARIVCFRTAQDRDAFCLQGVLPDNSMRERIVADINFLTGYPEFLDPLTANRVVPISFKDVVKIQSWRFEN</sequence>
<keyword evidence="3" id="KW-1185">Reference proteome</keyword>
<gene>
    <name evidence="2" type="ORF">KSS90_01615</name>
</gene>
<dbReference type="RefSeq" id="WP_217867979.1">
    <property type="nucleotide sequence ID" value="NZ_CP077077.1"/>
</dbReference>
<dbReference type="EMBL" id="CP077077">
    <property type="protein sequence ID" value="QXH56937.1"/>
    <property type="molecule type" value="Genomic_DNA"/>
</dbReference>
<feature type="region of interest" description="Disordered" evidence="1">
    <location>
        <begin position="1"/>
        <end position="20"/>
    </location>
</feature>
<accession>A0ABX8NLR7</accession>
<proteinExistence type="predicted"/>
<dbReference type="Proteomes" id="UP000824010">
    <property type="component" value="Chromosome"/>
</dbReference>
<name>A0ABX8NLR7_9PSED</name>
<evidence type="ECO:0000256" key="1">
    <source>
        <dbReference type="SAM" id="MobiDB-lite"/>
    </source>
</evidence>
<organism evidence="2 3">
    <name type="scientific">Pseudomonas maumuensis</name>
    <dbReference type="NCBI Taxonomy" id="2842354"/>
    <lineage>
        <taxon>Bacteria</taxon>
        <taxon>Pseudomonadati</taxon>
        <taxon>Pseudomonadota</taxon>
        <taxon>Gammaproteobacteria</taxon>
        <taxon>Pseudomonadales</taxon>
        <taxon>Pseudomonadaceae</taxon>
        <taxon>Pseudomonas</taxon>
    </lineage>
</organism>
<reference evidence="2 3" key="1">
    <citation type="journal article" date="2021" name="Microorganisms">
        <title>The Ever-Expanding Pseudomonas Genus: Description of 43 New Species and Partition of the Pseudomonas putida Group.</title>
        <authorList>
            <person name="Girard L."/>
            <person name="Lood C."/>
            <person name="Hofte M."/>
            <person name="Vandamme P."/>
            <person name="Rokni-Zadeh H."/>
            <person name="van Noort V."/>
            <person name="Lavigne R."/>
            <person name="De Mot R."/>
        </authorList>
    </citation>
    <scope>NUCLEOTIDE SEQUENCE [LARGE SCALE GENOMIC DNA]</scope>
    <source>
        <strain evidence="2 3">COW77</strain>
    </source>
</reference>
<evidence type="ECO:0000313" key="2">
    <source>
        <dbReference type="EMBL" id="QXH56937.1"/>
    </source>
</evidence>
<evidence type="ECO:0008006" key="4">
    <source>
        <dbReference type="Google" id="ProtNLM"/>
    </source>
</evidence>
<protein>
    <recommendedName>
        <fullName evidence="4">Lipoprotein</fullName>
    </recommendedName>
</protein>